<reference evidence="1 2" key="2">
    <citation type="journal article" date="2022" name="Mol. Ecol. Resour.">
        <title>The genomes of chicory, endive, great burdock and yacon provide insights into Asteraceae paleo-polyploidization history and plant inulin production.</title>
        <authorList>
            <person name="Fan W."/>
            <person name="Wang S."/>
            <person name="Wang H."/>
            <person name="Wang A."/>
            <person name="Jiang F."/>
            <person name="Liu H."/>
            <person name="Zhao H."/>
            <person name="Xu D."/>
            <person name="Zhang Y."/>
        </authorList>
    </citation>
    <scope>NUCLEOTIDE SEQUENCE [LARGE SCALE GENOMIC DNA]</scope>
    <source>
        <strain evidence="2">cv. Yunnan</strain>
        <tissue evidence="1">Leaves</tissue>
    </source>
</reference>
<name>A0ACB9JBS0_9ASTR</name>
<proteinExistence type="predicted"/>
<evidence type="ECO:0000313" key="2">
    <source>
        <dbReference type="Proteomes" id="UP001056120"/>
    </source>
</evidence>
<sequence>MMMAARKGIHPEIGVLHPGTCTCQQPEKIFSRQNVSFLLKGQRMRLSGKTTDNKLAGEREVVAELLLPDSNKEFKQGEDYKIGWYRANK</sequence>
<gene>
    <name evidence="1" type="ORF">L1987_11713</name>
</gene>
<dbReference type="EMBL" id="CM042021">
    <property type="protein sequence ID" value="KAI3817913.1"/>
    <property type="molecule type" value="Genomic_DNA"/>
</dbReference>
<dbReference type="Proteomes" id="UP001056120">
    <property type="component" value="Linkage Group LG04"/>
</dbReference>
<accession>A0ACB9JBS0</accession>
<keyword evidence="2" id="KW-1185">Reference proteome</keyword>
<evidence type="ECO:0000313" key="1">
    <source>
        <dbReference type="EMBL" id="KAI3817913.1"/>
    </source>
</evidence>
<comment type="caution">
    <text evidence="1">The sequence shown here is derived from an EMBL/GenBank/DDBJ whole genome shotgun (WGS) entry which is preliminary data.</text>
</comment>
<protein>
    <submittedName>
        <fullName evidence="1">Uncharacterized protein</fullName>
    </submittedName>
</protein>
<organism evidence="1 2">
    <name type="scientific">Smallanthus sonchifolius</name>
    <dbReference type="NCBI Taxonomy" id="185202"/>
    <lineage>
        <taxon>Eukaryota</taxon>
        <taxon>Viridiplantae</taxon>
        <taxon>Streptophyta</taxon>
        <taxon>Embryophyta</taxon>
        <taxon>Tracheophyta</taxon>
        <taxon>Spermatophyta</taxon>
        <taxon>Magnoliopsida</taxon>
        <taxon>eudicotyledons</taxon>
        <taxon>Gunneridae</taxon>
        <taxon>Pentapetalae</taxon>
        <taxon>asterids</taxon>
        <taxon>campanulids</taxon>
        <taxon>Asterales</taxon>
        <taxon>Asteraceae</taxon>
        <taxon>Asteroideae</taxon>
        <taxon>Heliantheae alliance</taxon>
        <taxon>Millerieae</taxon>
        <taxon>Smallanthus</taxon>
    </lineage>
</organism>
<reference evidence="2" key="1">
    <citation type="journal article" date="2022" name="Mol. Ecol. Resour.">
        <title>The genomes of chicory, endive, great burdock and yacon provide insights into Asteraceae palaeo-polyploidization history and plant inulin production.</title>
        <authorList>
            <person name="Fan W."/>
            <person name="Wang S."/>
            <person name="Wang H."/>
            <person name="Wang A."/>
            <person name="Jiang F."/>
            <person name="Liu H."/>
            <person name="Zhao H."/>
            <person name="Xu D."/>
            <person name="Zhang Y."/>
        </authorList>
    </citation>
    <scope>NUCLEOTIDE SEQUENCE [LARGE SCALE GENOMIC DNA]</scope>
    <source>
        <strain evidence="2">cv. Yunnan</strain>
    </source>
</reference>